<dbReference type="InterPro" id="IPR029021">
    <property type="entry name" value="Prot-tyrosine_phosphatase-like"/>
</dbReference>
<evidence type="ECO:0000256" key="16">
    <source>
        <dbReference type="SAM" id="Phobius"/>
    </source>
</evidence>
<dbReference type="PANTHER" id="PTHR46957">
    <property type="entry name" value="CYTOKINE RECEPTOR"/>
    <property type="match status" value="1"/>
</dbReference>
<keyword evidence="13 16" id="KW-0472">Membrane</keyword>
<dbReference type="Gene3D" id="2.60.40.10">
    <property type="entry name" value="Immunoglobulins"/>
    <property type="match status" value="6"/>
</dbReference>
<feature type="domain" description="Tyrosine specific protein phosphatases" evidence="19">
    <location>
        <begin position="806"/>
        <end position="879"/>
    </location>
</feature>
<dbReference type="EC" id="2.7.10.1" evidence="2"/>
<dbReference type="SMART" id="SM00404">
    <property type="entry name" value="PTPc_motif"/>
    <property type="match status" value="1"/>
</dbReference>
<proteinExistence type="predicted"/>
<evidence type="ECO:0000256" key="11">
    <source>
        <dbReference type="ARBA" id="ARBA00022912"/>
    </source>
</evidence>
<feature type="transmembrane region" description="Helical" evidence="16">
    <location>
        <begin position="562"/>
        <end position="586"/>
    </location>
</feature>
<evidence type="ECO:0000259" key="18">
    <source>
        <dbReference type="PROSITE" id="PS50055"/>
    </source>
</evidence>
<dbReference type="RefSeq" id="XP_040589992.1">
    <property type="nucleotide sequence ID" value="XM_040734058.1"/>
</dbReference>
<dbReference type="SUPFAM" id="SSF52799">
    <property type="entry name" value="(Phosphotyrosine protein) phosphatases II"/>
    <property type="match status" value="1"/>
</dbReference>
<evidence type="ECO:0000256" key="9">
    <source>
        <dbReference type="ARBA" id="ARBA00022801"/>
    </source>
</evidence>
<dbReference type="InterPro" id="IPR000387">
    <property type="entry name" value="Tyr_Pase_dom"/>
</dbReference>
<reference evidence="22" key="1">
    <citation type="submission" date="2025-08" db="UniProtKB">
        <authorList>
            <consortium name="RefSeq"/>
        </authorList>
    </citation>
    <scope>IDENTIFICATION</scope>
    <source>
        <tissue evidence="22">Liver</tissue>
    </source>
</reference>
<keyword evidence="9" id="KW-0378">Hydrolase</keyword>
<evidence type="ECO:0000256" key="1">
    <source>
        <dbReference type="ARBA" id="ARBA00004167"/>
    </source>
</evidence>
<keyword evidence="5 16" id="KW-0812">Transmembrane</keyword>
<evidence type="ECO:0000256" key="4">
    <source>
        <dbReference type="ARBA" id="ARBA00022679"/>
    </source>
</evidence>
<protein>
    <recommendedName>
        <fullName evidence="2">receptor protein-tyrosine kinase</fullName>
        <ecNumber evidence="2">2.7.10.1</ecNumber>
    </recommendedName>
</protein>
<evidence type="ECO:0000256" key="12">
    <source>
        <dbReference type="ARBA" id="ARBA00022989"/>
    </source>
</evidence>
<dbReference type="GeneID" id="101840416"/>
<dbReference type="Gene3D" id="3.90.190.10">
    <property type="entry name" value="Protein tyrosine phosphatase superfamily"/>
    <property type="match status" value="1"/>
</dbReference>
<evidence type="ECO:0000256" key="7">
    <source>
        <dbReference type="ARBA" id="ARBA00022741"/>
    </source>
</evidence>
<dbReference type="SMART" id="SM00060">
    <property type="entry name" value="FN3"/>
    <property type="match status" value="6"/>
</dbReference>
<dbReference type="InterPro" id="IPR049328">
    <property type="entry name" value="TM_ErbB1"/>
</dbReference>
<dbReference type="PROSITE" id="PS50055">
    <property type="entry name" value="TYR_PHOSPHATASE_PTP"/>
    <property type="match status" value="1"/>
</dbReference>
<feature type="domain" description="Fibronectin type-III" evidence="20">
    <location>
        <begin position="122"/>
        <end position="209"/>
    </location>
</feature>
<feature type="domain" description="Fibronectin type-III" evidence="20">
    <location>
        <begin position="210"/>
        <end position="299"/>
    </location>
</feature>
<keyword evidence="3" id="KW-0597">Phosphoprotein</keyword>
<feature type="domain" description="Fibronectin type-III" evidence="20">
    <location>
        <begin position="32"/>
        <end position="121"/>
    </location>
</feature>
<dbReference type="InterPro" id="IPR003961">
    <property type="entry name" value="FN3_dom"/>
</dbReference>
<evidence type="ECO:0000256" key="13">
    <source>
        <dbReference type="ARBA" id="ARBA00023136"/>
    </source>
</evidence>
<evidence type="ECO:0000256" key="5">
    <source>
        <dbReference type="ARBA" id="ARBA00022692"/>
    </source>
</evidence>
<dbReference type="InterPro" id="IPR036116">
    <property type="entry name" value="FN3_sf"/>
</dbReference>
<evidence type="ECO:0000256" key="17">
    <source>
        <dbReference type="SAM" id="SignalP"/>
    </source>
</evidence>
<dbReference type="Proteomes" id="UP000886700">
    <property type="component" value="Unplaced"/>
</dbReference>
<dbReference type="InterPro" id="IPR050713">
    <property type="entry name" value="RTP_Phos/Ushers"/>
</dbReference>
<evidence type="ECO:0000256" key="10">
    <source>
        <dbReference type="ARBA" id="ARBA00022840"/>
    </source>
</evidence>
<dbReference type="Gene3D" id="6.10.250.2930">
    <property type="match status" value="1"/>
</dbReference>
<evidence type="ECO:0000259" key="20">
    <source>
        <dbReference type="PROSITE" id="PS50853"/>
    </source>
</evidence>
<keyword evidence="15" id="KW-0325">Glycoprotein</keyword>
<keyword evidence="7" id="KW-0547">Nucleotide-binding</keyword>
<keyword evidence="21" id="KW-1185">Reference proteome</keyword>
<dbReference type="InterPro" id="IPR003595">
    <property type="entry name" value="Tyr_Pase_cat"/>
</dbReference>
<dbReference type="PROSITE" id="PS50853">
    <property type="entry name" value="FN3"/>
    <property type="match status" value="5"/>
</dbReference>
<dbReference type="CDD" id="cd00063">
    <property type="entry name" value="FN3"/>
    <property type="match status" value="5"/>
</dbReference>
<keyword evidence="11" id="KW-0904">Protein phosphatase</keyword>
<evidence type="ECO:0000259" key="19">
    <source>
        <dbReference type="PROSITE" id="PS50056"/>
    </source>
</evidence>
<evidence type="ECO:0000313" key="21">
    <source>
        <dbReference type="Proteomes" id="UP000886700"/>
    </source>
</evidence>
<feature type="signal peptide" evidence="17">
    <location>
        <begin position="1"/>
        <end position="29"/>
    </location>
</feature>
<dbReference type="InterPro" id="IPR016130">
    <property type="entry name" value="Tyr_Pase_AS"/>
</dbReference>
<feature type="domain" description="Fibronectin type-III" evidence="20">
    <location>
        <begin position="300"/>
        <end position="387"/>
    </location>
</feature>
<dbReference type="InterPro" id="IPR000242">
    <property type="entry name" value="PTP_cat"/>
</dbReference>
<evidence type="ECO:0000256" key="2">
    <source>
        <dbReference type="ARBA" id="ARBA00011902"/>
    </source>
</evidence>
<keyword evidence="12 16" id="KW-1133">Transmembrane helix</keyword>
<keyword evidence="4" id="KW-0808">Transferase</keyword>
<dbReference type="SUPFAM" id="SSF49265">
    <property type="entry name" value="Fibronectin type III"/>
    <property type="match status" value="3"/>
</dbReference>
<dbReference type="PROSITE" id="PS00383">
    <property type="entry name" value="TYR_PHOSPHATASE_1"/>
    <property type="match status" value="1"/>
</dbReference>
<keyword evidence="6 17" id="KW-0732">Signal</keyword>
<dbReference type="Pfam" id="PF00102">
    <property type="entry name" value="Y_phosphatase"/>
    <property type="match status" value="1"/>
</dbReference>
<evidence type="ECO:0000256" key="8">
    <source>
        <dbReference type="ARBA" id="ARBA00022777"/>
    </source>
</evidence>
<gene>
    <name evidence="22" type="primary">Ptprh</name>
</gene>
<evidence type="ECO:0000256" key="6">
    <source>
        <dbReference type="ARBA" id="ARBA00022729"/>
    </source>
</evidence>
<sequence length="921" mass="100866">MARAGGNLGFWGSLVLLVLSGFTVARVAALNPVRNLKAENQTNTSITLTWDIPEDTDPQNLTYWVQWFEDADRNTTQNTTDTSFTVGGLAPASSYEFSVWVEKDGNRSLPQNLSVSTAPNPVGNLRVTHQTTSSISLMWDVPEGHPSQDLTYWAECSRGGGSNATRDTPDTSVTVDGLDPGSSYECSMWVERDGLNSSIQTLNASTAPNPVGNLRVTHQTTSSISLMWDVPEGHPSQDLTFWAECNREGGSNATQNTPDTSVTVDGLDPGSSYACSVWVERDGLNSSIQTLNASTAPNPVGNLRVTHQTTSSISLMWDVPEGHPSQDLTFWAECNREGGSNATQNTPDTSVTVDGLDPGSSYACSVWVERDGLNSSIQTLNASTAPNPVGHLRVTHQTTSSISLMWDVPEGHPSQDLTYWAECSREGGSNATRDTPDTSVTVDGLDPGSSYECSVWVERDGLNSSKVTVYNSTEPAAVNSISCVSISGGYGLFLNWSCPSGGYDTFEVEVGRQRSSQKGDLCGKGVSVSDLGPAQSYTATVTTVSNGLKAPSFSVTCYTESAGVIAGTIVGVLLFLILLGLLIFFLRRRKKIQEKEVPADLVFRFSGDILAKDFADHVRENKKDSNYGFSKEYQQLTLEEQGQSQSTASALENTSKNRYRNVLPYDWSRVPLKPLQEEPGSDYINASFIPGLWSPKEFIATQGPLPHTVGDFWRMVWEQQSRTLVMLTNCMESGRVKCEHYWPLDSQPCTHGQLQVTLVNEDVKENWAVRDLQLFHVKEQQSLSVRQFHYLAWPDHGVPYSPDPLLAFRKILRQWLDQNMDGGPPIVHCSAGVGRTGTLIALDVLLRQLECEGLVGPFNFLKKMRESRPLMVQTETQYVFLHECIMSSLQNSSPAYENVAGVYENIAAIRAHESEVSATGC</sequence>
<dbReference type="PRINTS" id="PR00700">
    <property type="entry name" value="PRTYPHPHTASE"/>
</dbReference>
<dbReference type="Pfam" id="PF21314">
    <property type="entry name" value="TM_ErbB1"/>
    <property type="match status" value="1"/>
</dbReference>
<keyword evidence="14" id="KW-0829">Tyrosine-protein kinase</keyword>
<evidence type="ECO:0000313" key="22">
    <source>
        <dbReference type="RefSeq" id="XP_040589992.1"/>
    </source>
</evidence>
<dbReference type="InterPro" id="IPR044912">
    <property type="entry name" value="Egfr_JX_dom"/>
</dbReference>
<evidence type="ECO:0000256" key="15">
    <source>
        <dbReference type="ARBA" id="ARBA00023180"/>
    </source>
</evidence>
<feature type="domain" description="Tyrosine-protein phosphatase" evidence="18">
    <location>
        <begin position="629"/>
        <end position="888"/>
    </location>
</feature>
<organism evidence="21 22">
    <name type="scientific">Mesocricetus auratus</name>
    <name type="common">Golden hamster</name>
    <dbReference type="NCBI Taxonomy" id="10036"/>
    <lineage>
        <taxon>Eukaryota</taxon>
        <taxon>Metazoa</taxon>
        <taxon>Chordata</taxon>
        <taxon>Craniata</taxon>
        <taxon>Vertebrata</taxon>
        <taxon>Euteleostomi</taxon>
        <taxon>Mammalia</taxon>
        <taxon>Eutheria</taxon>
        <taxon>Euarchontoglires</taxon>
        <taxon>Glires</taxon>
        <taxon>Rodentia</taxon>
        <taxon>Myomorpha</taxon>
        <taxon>Muroidea</taxon>
        <taxon>Cricetidae</taxon>
        <taxon>Cricetinae</taxon>
        <taxon>Mesocricetus</taxon>
    </lineage>
</organism>
<keyword evidence="10" id="KW-0067">ATP-binding</keyword>
<keyword evidence="22" id="KW-0675">Receptor</keyword>
<feature type="chain" id="PRO_5046882924" description="receptor protein-tyrosine kinase" evidence="17">
    <location>
        <begin position="30"/>
        <end position="921"/>
    </location>
</feature>
<accession>A0ABM2WGK2</accession>
<evidence type="ECO:0000256" key="14">
    <source>
        <dbReference type="ARBA" id="ARBA00023137"/>
    </source>
</evidence>
<feature type="domain" description="Fibronectin type-III" evidence="20">
    <location>
        <begin position="388"/>
        <end position="476"/>
    </location>
</feature>
<comment type="subcellular location">
    <subcellularLocation>
        <location evidence="1">Membrane</location>
        <topology evidence="1">Single-pass membrane protein</topology>
    </subcellularLocation>
</comment>
<dbReference type="Pfam" id="PF00041">
    <property type="entry name" value="fn3"/>
    <property type="match status" value="5"/>
</dbReference>
<dbReference type="PROSITE" id="PS50056">
    <property type="entry name" value="TYR_PHOSPHATASE_2"/>
    <property type="match status" value="1"/>
</dbReference>
<name>A0ABM2WGK2_MESAU</name>
<dbReference type="SMART" id="SM00194">
    <property type="entry name" value="PTPc"/>
    <property type="match status" value="1"/>
</dbReference>
<keyword evidence="8" id="KW-0418">Kinase</keyword>
<evidence type="ECO:0000256" key="3">
    <source>
        <dbReference type="ARBA" id="ARBA00022553"/>
    </source>
</evidence>
<dbReference type="PANTHER" id="PTHR46957:SF10">
    <property type="entry name" value="PROTEIN TYROSINE PHOSPHATASE, RECEPTOR TYPE, H"/>
    <property type="match status" value="1"/>
</dbReference>
<dbReference type="InterPro" id="IPR013783">
    <property type="entry name" value="Ig-like_fold"/>
</dbReference>